<dbReference type="RefSeq" id="XP_031934182.1">
    <property type="nucleotide sequence ID" value="XM_032088590.1"/>
</dbReference>
<reference evidence="1 2" key="1">
    <citation type="submission" date="2019-04" db="EMBL/GenBank/DDBJ databases">
        <authorList>
            <consortium name="DOE Joint Genome Institute"/>
            <person name="Mondo S."/>
            <person name="Kjaerbolling I."/>
            <person name="Vesth T."/>
            <person name="Frisvad J.C."/>
            <person name="Nybo J.L."/>
            <person name="Theobald S."/>
            <person name="Kildgaard S."/>
            <person name="Isbrandt T."/>
            <person name="Kuo A."/>
            <person name="Sato A."/>
            <person name="Lyhne E.K."/>
            <person name="Kogle M.E."/>
            <person name="Wiebenga A."/>
            <person name="Kun R.S."/>
            <person name="Lubbers R.J."/>
            <person name="Makela M.R."/>
            <person name="Barry K."/>
            <person name="Chovatia M."/>
            <person name="Clum A."/>
            <person name="Daum C."/>
            <person name="Haridas S."/>
            <person name="He G."/>
            <person name="LaButti K."/>
            <person name="Lipzen A."/>
            <person name="Riley R."/>
            <person name="Salamov A."/>
            <person name="Simmons B.A."/>
            <person name="Magnuson J.K."/>
            <person name="Henrissat B."/>
            <person name="Mortensen U.H."/>
            <person name="Larsen T.O."/>
            <person name="Devries R.P."/>
            <person name="Grigoriev I.V."/>
            <person name="Machida M."/>
            <person name="Baker S.E."/>
            <person name="Andersen M.R."/>
            <person name="Cantor M.N."/>
            <person name="Hua S.X."/>
        </authorList>
    </citation>
    <scope>NUCLEOTIDE SEQUENCE [LARGE SCALE GENOMIC DNA]</scope>
    <source>
        <strain evidence="1 2">CBS 119388</strain>
    </source>
</reference>
<dbReference type="GeneID" id="43673281"/>
<dbReference type="EMBL" id="ML736964">
    <property type="protein sequence ID" value="KAE8396863.1"/>
    <property type="molecule type" value="Genomic_DNA"/>
</dbReference>
<protein>
    <recommendedName>
        <fullName evidence="3">BTB domain-containing protein</fullName>
    </recommendedName>
</protein>
<evidence type="ECO:0000313" key="2">
    <source>
        <dbReference type="Proteomes" id="UP000325579"/>
    </source>
</evidence>
<sequence length="208" mass="24441">MDNAIEVPDAIEDIFEYFCQYLYTGDYSIPLPVETYPSKPDLEQPQVENTETYALQLTGNIFESRESIERISNELIGKLWPYPTLPGIGHHYNYRLDYSTILLAHARLHVFARKYIVGALQDISLYKMLHMLHDFPLHQIRQGDIIRVLRYSFQGDGVVYREIQEIMLHYVTLYIKHFIRNEEFEQLLLEIPSLTSVLLNALVDFLQN</sequence>
<dbReference type="AlphaFoldDB" id="A0A5N7CTE6"/>
<name>A0A5N7CTE6_9EURO</name>
<accession>A0A5N7CTE6</accession>
<evidence type="ECO:0008006" key="3">
    <source>
        <dbReference type="Google" id="ProtNLM"/>
    </source>
</evidence>
<proteinExistence type="predicted"/>
<dbReference type="Proteomes" id="UP000325579">
    <property type="component" value="Unassembled WGS sequence"/>
</dbReference>
<evidence type="ECO:0000313" key="1">
    <source>
        <dbReference type="EMBL" id="KAE8396863.1"/>
    </source>
</evidence>
<keyword evidence="2" id="KW-1185">Reference proteome</keyword>
<gene>
    <name evidence="1" type="ORF">BDV37DRAFT_289915</name>
</gene>
<organism evidence="1 2">
    <name type="scientific">Aspergillus pseudonomiae</name>
    <dbReference type="NCBI Taxonomy" id="1506151"/>
    <lineage>
        <taxon>Eukaryota</taxon>
        <taxon>Fungi</taxon>
        <taxon>Dikarya</taxon>
        <taxon>Ascomycota</taxon>
        <taxon>Pezizomycotina</taxon>
        <taxon>Eurotiomycetes</taxon>
        <taxon>Eurotiomycetidae</taxon>
        <taxon>Eurotiales</taxon>
        <taxon>Aspergillaceae</taxon>
        <taxon>Aspergillus</taxon>
        <taxon>Aspergillus subgen. Circumdati</taxon>
    </lineage>
</organism>
<dbReference type="OrthoDB" id="9997739at2759"/>